<dbReference type="KEGG" id="vni:VIBNI_B2084"/>
<dbReference type="Pfam" id="PF26354">
    <property type="entry name" value="DMF_alpha"/>
    <property type="match status" value="1"/>
</dbReference>
<keyword evidence="3" id="KW-1185">Reference proteome</keyword>
<evidence type="ECO:0000313" key="3">
    <source>
        <dbReference type="Proteomes" id="UP000016895"/>
    </source>
</evidence>
<protein>
    <recommendedName>
        <fullName evidence="1">N,N-dimethylformamidase alpha subunit domain-containing protein</fullName>
    </recommendedName>
</protein>
<evidence type="ECO:0000313" key="2">
    <source>
        <dbReference type="EMBL" id="CCO61791.1"/>
    </source>
</evidence>
<organism evidence="2 3">
    <name type="scientific">Vibrio nigripulchritudo</name>
    <dbReference type="NCBI Taxonomy" id="28173"/>
    <lineage>
        <taxon>Bacteria</taxon>
        <taxon>Pseudomonadati</taxon>
        <taxon>Pseudomonadota</taxon>
        <taxon>Gammaproteobacteria</taxon>
        <taxon>Vibrionales</taxon>
        <taxon>Vibrionaceae</taxon>
        <taxon>Vibrio</taxon>
    </lineage>
</organism>
<gene>
    <name evidence="2" type="ORF">VIBNI_B2084</name>
</gene>
<dbReference type="EMBL" id="FO203527">
    <property type="protein sequence ID" value="CCO61791.1"/>
    <property type="molecule type" value="Genomic_DNA"/>
</dbReference>
<sequence>MEVIMLYRIDPEKDLMFAREFLDKPLGSPSPGLSRVLNRMRYDPTGHQLFILTKVPFKEFVLVEMPPEREKPLVYMEEFQFSSIEEAEVELFKMRWKALTGKDLEAQLSE</sequence>
<proteinExistence type="predicted"/>
<dbReference type="InterPro" id="IPR058713">
    <property type="entry name" value="DMF_alpha_dom"/>
</dbReference>
<feature type="domain" description="N,N-dimethylformamidase alpha subunit" evidence="1">
    <location>
        <begin position="19"/>
        <end position="100"/>
    </location>
</feature>
<dbReference type="AlphaFoldDB" id="U4KF41"/>
<dbReference type="Proteomes" id="UP000016895">
    <property type="component" value="Chromosome 2"/>
</dbReference>
<reference evidence="2 3" key="1">
    <citation type="journal article" date="2013" name="ISME J.">
        <title>Comparative genomics of pathogenic lineages of Vibrio nigripulchritudo identifies virulence-associated traits.</title>
        <authorList>
            <person name="Goudenege D."/>
            <person name="Labreuche Y."/>
            <person name="Krin E."/>
            <person name="Ansquer D."/>
            <person name="Mangenot S."/>
            <person name="Calteau A."/>
            <person name="Medigue C."/>
            <person name="Mazel D."/>
            <person name="Polz M.F."/>
            <person name="Le Roux F."/>
        </authorList>
    </citation>
    <scope>NUCLEOTIDE SEQUENCE [LARGE SCALE GENOMIC DNA]</scope>
    <source>
        <strain evidence="3">SnF1</strain>
    </source>
</reference>
<dbReference type="PATRIC" id="fig|1260221.3.peg.5639"/>
<name>U4KF41_9VIBR</name>
<evidence type="ECO:0000259" key="1">
    <source>
        <dbReference type="Pfam" id="PF26354"/>
    </source>
</evidence>
<dbReference type="STRING" id="28173.VIBNI_B2084"/>
<accession>U4KF41</accession>